<sequence length="288" mass="31373">MTDRVFLGDYSYSSWSLRAWLLFRRFGIPVAVTQVDFMQAEVAAQMAALPPARTVPTWVTTEGTVIWDSLAIAEELASRHPEAGLWPSDPALRATARALAAEMHSGFGTLRNLCPMNLRTAYSTTPVPDALAADVARVDDLWRFALDKSGGPWLCGAYCAADAFFAPVAARIAGYALPVSGAARAYVAAHLADPAFRRWRAMGLARGNTLPWYARDYPQTAWPGPAPRPARAVDTGTPENDACPYSGDPITHLMETEGRTFGFCNAFCRDKTVQDPDAWPAFVTLRDG</sequence>
<dbReference type="Gene3D" id="1.20.1050.10">
    <property type="match status" value="1"/>
</dbReference>
<dbReference type="PANTHER" id="PTHR42673">
    <property type="entry name" value="MALEYLACETOACETATE ISOMERASE"/>
    <property type="match status" value="1"/>
</dbReference>
<keyword evidence="3" id="KW-1185">Reference proteome</keyword>
<feature type="domain" description="GST N-terminal" evidence="1">
    <location>
        <begin position="3"/>
        <end position="84"/>
    </location>
</feature>
<reference evidence="2 3" key="1">
    <citation type="submission" date="2017-05" db="EMBL/GenBank/DDBJ databases">
        <authorList>
            <person name="Song R."/>
            <person name="Chenine A.L."/>
            <person name="Ruprecht R.M."/>
        </authorList>
    </citation>
    <scope>NUCLEOTIDE SEQUENCE [LARGE SCALE GENOMIC DNA]</scope>
    <source>
        <strain evidence="2 3">CECT 8898</strain>
    </source>
</reference>
<gene>
    <name evidence="2" type="ORF">MAA8898_01805</name>
</gene>
<dbReference type="OrthoDB" id="9799538at2"/>
<name>A0A238KAF8_9RHOB</name>
<dbReference type="Proteomes" id="UP000207598">
    <property type="component" value="Unassembled WGS sequence"/>
</dbReference>
<evidence type="ECO:0000259" key="1">
    <source>
        <dbReference type="PROSITE" id="PS50404"/>
    </source>
</evidence>
<dbReference type="GO" id="GO:0006559">
    <property type="term" value="P:L-phenylalanine catabolic process"/>
    <property type="evidence" value="ECO:0007669"/>
    <property type="project" value="TreeGrafter"/>
</dbReference>
<protein>
    <recommendedName>
        <fullName evidence="1">GST N-terminal domain-containing protein</fullName>
    </recommendedName>
</protein>
<dbReference type="GO" id="GO:0006749">
    <property type="term" value="P:glutathione metabolic process"/>
    <property type="evidence" value="ECO:0007669"/>
    <property type="project" value="TreeGrafter"/>
</dbReference>
<proteinExistence type="predicted"/>
<dbReference type="SUPFAM" id="SSF47616">
    <property type="entry name" value="GST C-terminal domain-like"/>
    <property type="match status" value="1"/>
</dbReference>
<dbReference type="EMBL" id="FXYF01000004">
    <property type="protein sequence ID" value="SMX38956.1"/>
    <property type="molecule type" value="Genomic_DNA"/>
</dbReference>
<evidence type="ECO:0000313" key="2">
    <source>
        <dbReference type="EMBL" id="SMX38956.1"/>
    </source>
</evidence>
<dbReference type="GO" id="GO:0016034">
    <property type="term" value="F:maleylacetoacetate isomerase activity"/>
    <property type="evidence" value="ECO:0007669"/>
    <property type="project" value="TreeGrafter"/>
</dbReference>
<dbReference type="InterPro" id="IPR004045">
    <property type="entry name" value="Glutathione_S-Trfase_N"/>
</dbReference>
<dbReference type="PANTHER" id="PTHR42673:SF4">
    <property type="entry name" value="MALEYLACETOACETATE ISOMERASE"/>
    <property type="match status" value="1"/>
</dbReference>
<dbReference type="InterPro" id="IPR036282">
    <property type="entry name" value="Glutathione-S-Trfase_C_sf"/>
</dbReference>
<dbReference type="RefSeq" id="WP_094020637.1">
    <property type="nucleotide sequence ID" value="NZ_FXYF01000004.1"/>
</dbReference>
<dbReference type="SUPFAM" id="SSF52833">
    <property type="entry name" value="Thioredoxin-like"/>
    <property type="match status" value="1"/>
</dbReference>
<dbReference type="AlphaFoldDB" id="A0A238KAF8"/>
<evidence type="ECO:0000313" key="3">
    <source>
        <dbReference type="Proteomes" id="UP000207598"/>
    </source>
</evidence>
<dbReference type="Pfam" id="PF13409">
    <property type="entry name" value="GST_N_2"/>
    <property type="match status" value="1"/>
</dbReference>
<accession>A0A238KAF8</accession>
<organism evidence="2 3">
    <name type="scientific">Maliponia aquimaris</name>
    <dbReference type="NCBI Taxonomy" id="1673631"/>
    <lineage>
        <taxon>Bacteria</taxon>
        <taxon>Pseudomonadati</taxon>
        <taxon>Pseudomonadota</taxon>
        <taxon>Alphaproteobacteria</taxon>
        <taxon>Rhodobacterales</taxon>
        <taxon>Paracoccaceae</taxon>
        <taxon>Maliponia</taxon>
    </lineage>
</organism>
<dbReference type="GO" id="GO:0004364">
    <property type="term" value="F:glutathione transferase activity"/>
    <property type="evidence" value="ECO:0007669"/>
    <property type="project" value="TreeGrafter"/>
</dbReference>
<dbReference type="PROSITE" id="PS50404">
    <property type="entry name" value="GST_NTER"/>
    <property type="match status" value="1"/>
</dbReference>
<dbReference type="Gene3D" id="3.40.30.10">
    <property type="entry name" value="Glutaredoxin"/>
    <property type="match status" value="1"/>
</dbReference>
<dbReference type="InterPro" id="IPR036249">
    <property type="entry name" value="Thioredoxin-like_sf"/>
</dbReference>
<dbReference type="CDD" id="cd03194">
    <property type="entry name" value="GST_C_3"/>
    <property type="match status" value="1"/>
</dbReference>